<sequence length="524" mass="58305">MVCTIDIPLAVTAVISVIAAAILAQRSARKQANPSSLPLPPGPRGLPLLGNLFDINSARPWLTYTAWSKKYGDIVYSSLLGQDYIIINSVKVARDLLEQRSSIYSDRLTSTLYKLFGVDFLTVILGNTEEWKLHRKLFNLTLRTEVIAGHRDLYLRRAHELVLNIMRGSTESPGQVEEHLTNFSAAIIMAVTYGYEVTSQEDPLVARVRKLNKMISSDMSAERAVVLTAFPLLRYLPGWFPGMAFKRKASYCKQLATEVRDIPFNHAKEQVVAGIASRSMVSDFFQSYKEGDTDDNLERAMKDTATTVFIAGADSTSFSLLTFVLAMVLYPEIQTRAQEEIDAVVGQDKLPGFEHRSSLPYVEAVLRETLRWHSVAPLGMPHATTESDTYDGYYIPKGAVMVYNVWAMSRASSESDNADRFNPARYLLPNGQLSPKDSFSTSPSFGFGRRICPGRFLAEGSMWAAVVTMLATLHFAKALDTDGREVEVTPEFTTGNVVHPIPFGCRATSRSAVRERQLRIESNS</sequence>
<comment type="caution">
    <text evidence="1">The sequence shown here is derived from an EMBL/GenBank/DDBJ whole genome shotgun (WGS) entry which is preliminary data.</text>
</comment>
<dbReference type="Proteomes" id="UP000790709">
    <property type="component" value="Unassembled WGS sequence"/>
</dbReference>
<evidence type="ECO:0000313" key="1">
    <source>
        <dbReference type="EMBL" id="KAH7931402.1"/>
    </source>
</evidence>
<gene>
    <name evidence="1" type="ORF">BV22DRAFT_1053390</name>
</gene>
<dbReference type="EMBL" id="MU266327">
    <property type="protein sequence ID" value="KAH7931402.1"/>
    <property type="molecule type" value="Genomic_DNA"/>
</dbReference>
<protein>
    <submittedName>
        <fullName evidence="1">Cytochrome P450</fullName>
    </submittedName>
</protein>
<name>A0ACB8C0K5_9AGAM</name>
<accession>A0ACB8C0K5</accession>
<evidence type="ECO:0000313" key="2">
    <source>
        <dbReference type="Proteomes" id="UP000790709"/>
    </source>
</evidence>
<reference evidence="1" key="1">
    <citation type="journal article" date="2021" name="New Phytol.">
        <title>Evolutionary innovations through gain and loss of genes in the ectomycorrhizal Boletales.</title>
        <authorList>
            <person name="Wu G."/>
            <person name="Miyauchi S."/>
            <person name="Morin E."/>
            <person name="Kuo A."/>
            <person name="Drula E."/>
            <person name="Varga T."/>
            <person name="Kohler A."/>
            <person name="Feng B."/>
            <person name="Cao Y."/>
            <person name="Lipzen A."/>
            <person name="Daum C."/>
            <person name="Hundley H."/>
            <person name="Pangilinan J."/>
            <person name="Johnson J."/>
            <person name="Barry K."/>
            <person name="LaButti K."/>
            <person name="Ng V."/>
            <person name="Ahrendt S."/>
            <person name="Min B."/>
            <person name="Choi I.G."/>
            <person name="Park H."/>
            <person name="Plett J.M."/>
            <person name="Magnuson J."/>
            <person name="Spatafora J.W."/>
            <person name="Nagy L.G."/>
            <person name="Henrissat B."/>
            <person name="Grigoriev I.V."/>
            <person name="Yang Z.L."/>
            <person name="Xu J."/>
            <person name="Martin F.M."/>
        </authorList>
    </citation>
    <scope>NUCLEOTIDE SEQUENCE</scope>
    <source>
        <strain evidence="1">KUC20120723A-06</strain>
    </source>
</reference>
<proteinExistence type="predicted"/>
<organism evidence="1 2">
    <name type="scientific">Leucogyrophana mollusca</name>
    <dbReference type="NCBI Taxonomy" id="85980"/>
    <lineage>
        <taxon>Eukaryota</taxon>
        <taxon>Fungi</taxon>
        <taxon>Dikarya</taxon>
        <taxon>Basidiomycota</taxon>
        <taxon>Agaricomycotina</taxon>
        <taxon>Agaricomycetes</taxon>
        <taxon>Agaricomycetidae</taxon>
        <taxon>Boletales</taxon>
        <taxon>Boletales incertae sedis</taxon>
        <taxon>Leucogyrophana</taxon>
    </lineage>
</organism>
<keyword evidence="2" id="KW-1185">Reference proteome</keyword>